<dbReference type="Pfam" id="PF00535">
    <property type="entry name" value="Glycos_transf_2"/>
    <property type="match status" value="1"/>
</dbReference>
<evidence type="ECO:0000313" key="2">
    <source>
        <dbReference type="EMBL" id="MDX8437982.1"/>
    </source>
</evidence>
<dbReference type="InterPro" id="IPR029044">
    <property type="entry name" value="Nucleotide-diphossugar_trans"/>
</dbReference>
<comment type="caution">
    <text evidence="2">The sequence shown here is derived from an EMBL/GenBank/DDBJ whole genome shotgun (WGS) entry which is preliminary data.</text>
</comment>
<dbReference type="CDD" id="cd00761">
    <property type="entry name" value="Glyco_tranf_GTA_type"/>
    <property type="match status" value="1"/>
</dbReference>
<name>A0ABU4WPM4_9HYPH</name>
<evidence type="ECO:0000259" key="1">
    <source>
        <dbReference type="Pfam" id="PF00535"/>
    </source>
</evidence>
<evidence type="ECO:0000313" key="3">
    <source>
        <dbReference type="Proteomes" id="UP001272097"/>
    </source>
</evidence>
<organism evidence="2 3">
    <name type="scientific">Mesorhizobium australafricanum</name>
    <dbReference type="NCBI Taxonomy" id="3072311"/>
    <lineage>
        <taxon>Bacteria</taxon>
        <taxon>Pseudomonadati</taxon>
        <taxon>Pseudomonadota</taxon>
        <taxon>Alphaproteobacteria</taxon>
        <taxon>Hyphomicrobiales</taxon>
        <taxon>Phyllobacteriaceae</taxon>
        <taxon>Mesorhizobium</taxon>
    </lineage>
</organism>
<dbReference type="Gene3D" id="3.90.550.10">
    <property type="entry name" value="Spore Coat Polysaccharide Biosynthesis Protein SpsA, Chain A"/>
    <property type="match status" value="1"/>
</dbReference>
<dbReference type="EC" id="2.4.-.-" evidence="2"/>
<protein>
    <submittedName>
        <fullName evidence="2">Glycosyltransferase</fullName>
        <ecNumber evidence="2">2.4.-.-</ecNumber>
    </submittedName>
</protein>
<dbReference type="PANTHER" id="PTHR43685:SF2">
    <property type="entry name" value="GLYCOSYLTRANSFERASE 2-LIKE DOMAIN-CONTAINING PROTEIN"/>
    <property type="match status" value="1"/>
</dbReference>
<dbReference type="EMBL" id="JAVIIS010000001">
    <property type="protein sequence ID" value="MDX8437982.1"/>
    <property type="molecule type" value="Genomic_DNA"/>
</dbReference>
<gene>
    <name evidence="2" type="ORF">RFM51_00155</name>
</gene>
<dbReference type="GO" id="GO:0016757">
    <property type="term" value="F:glycosyltransferase activity"/>
    <property type="evidence" value="ECO:0007669"/>
    <property type="project" value="UniProtKB-KW"/>
</dbReference>
<dbReference type="PANTHER" id="PTHR43685">
    <property type="entry name" value="GLYCOSYLTRANSFERASE"/>
    <property type="match status" value="1"/>
</dbReference>
<dbReference type="InterPro" id="IPR050834">
    <property type="entry name" value="Glycosyltransf_2"/>
</dbReference>
<reference evidence="2 3" key="1">
    <citation type="submission" date="2023-08" db="EMBL/GenBank/DDBJ databases">
        <title>Implementing the SeqCode for naming new Mesorhizobium species isolated from Vachellia karroo root nodules.</title>
        <authorList>
            <person name="Van Lill M."/>
        </authorList>
    </citation>
    <scope>NUCLEOTIDE SEQUENCE [LARGE SCALE GENOMIC DNA]</scope>
    <source>
        <strain evidence="2 3">VK3E</strain>
    </source>
</reference>
<dbReference type="SUPFAM" id="SSF53756">
    <property type="entry name" value="UDP-Glycosyltransferase/glycogen phosphorylase"/>
    <property type="match status" value="1"/>
</dbReference>
<feature type="domain" description="Glycosyltransferase 2-like" evidence="1">
    <location>
        <begin position="27"/>
        <end position="145"/>
    </location>
</feature>
<proteinExistence type="predicted"/>
<dbReference type="Gene3D" id="3.40.50.2000">
    <property type="entry name" value="Glycogen Phosphorylase B"/>
    <property type="match status" value="1"/>
</dbReference>
<dbReference type="RefSeq" id="WP_320211834.1">
    <property type="nucleotide sequence ID" value="NZ_JAVIIS010000001.1"/>
</dbReference>
<accession>A0ABU4WPM4</accession>
<dbReference type="SUPFAM" id="SSF53448">
    <property type="entry name" value="Nucleotide-diphospho-sugar transferases"/>
    <property type="match status" value="1"/>
</dbReference>
<keyword evidence="3" id="KW-1185">Reference proteome</keyword>
<keyword evidence="2" id="KW-0808">Transferase</keyword>
<dbReference type="InterPro" id="IPR001173">
    <property type="entry name" value="Glyco_trans_2-like"/>
</dbReference>
<keyword evidence="2" id="KW-0328">Glycosyltransferase</keyword>
<dbReference type="Proteomes" id="UP001272097">
    <property type="component" value="Unassembled WGS sequence"/>
</dbReference>
<sequence>MKVREIIKDTVWSPGSAYLDGGKPAVSVLLPTCRQGANGLFRRAVESVLKQTLSDIELIIVDDASIDGTADQISDFMRGDGRVSCLRHARNIGLTAISMFEAFAKARADFIAFASDDAIYYPDALELLLKQSRRNPDRVCYGNVKMWTKAHGSLAMQSVQLGHSLAVQNLRGRNLVPNSAVLLPRSAIENTGLFDPHIIANRFYGWDLWRRIGERYLLHYVDVNVGEAVDSDDGLGKAHFITSDVSEEWMRAAERPLKPVDILDIDVFSSNPGISARATATIADMAAAHVAKRPWLNDIPSERVSAEEKKIVVLTSVYSASTSLYFDYLPKSVRGQVRVIVSTGSSHISELASASCLIVVRAIDAHLEWVNAADRLGIPVYYFVDDNFTELASVESYANTEDFSLSKLRLKLDGFAGVLLSTKELLDYYEENLIHKNLSHFPISYTKAPLKIASGEVDSGFHLTIASIGGKHRERGLRECVLPALHRLANDACKVHFVIAGVDPEGFQVPENRNLKMAFLPFEVDWNRAMLQLAEYSPDILVHAPSKTVNNKYKTLNVALCAYLLDAFLVVSNDAPFNIPSFDGAAARVDPPLQPKAWFDTLEKLVTARQSWDVYRKVNATYCRAHFSGEENLTVLNRILRSAPPVSPTLVEARLKEIYFSDTSMILGGTLDSESLKASLSELSALRSRIRLYRRFKPRLSREDMWKNISPVFDGIRRYVQENKIRTSGSYLELSDAIHEKKFVEYPIVLKCGVLKSIACAFSSEGVNEGLVGVELVNPQGEVAVHTTVALDSTSFQFPVTLDLKGTVVPEDAKWHLRLFARSNWPIYVLEFATYSHLGWRRTAFAPFAAIEYIEQAQWSGKGATARTGQTLSAPSMHLSRLGSSVRNFQSESSAEILVIIESEFATTHLIDQVMKACGAHGIRYRTRLLGKLQESDFDSSTIPLFVRCADPLVLTWTQALVDANHPYIYYIDDNFWRIPGNTPLAEYYRHPSTRKSLEFAIANALAVAVNSVELGKFISTFNKNIVLLPTFFDFSLIDGVHPPHTDEVRIGFAGSLPRIDDLDLVSQLVAPILEKFPQVVFEFAGVLPRGVAVGERVRFFPHVGDYKAYIRFQAERNWAIGLAPLIDNEANRSKTDNKYREYSACKIAGIYSDIPPYRGVVEQSVTGLLVDGNESSWRDALETLLEQPDRRLAMANAAYAHAKSRYDVLNVSREWASFFKSLDNAGAEKSKPLGLVGLGARKIWRKIERIKVYVTIMYKEGGIALVTQKVIKRLLA</sequence>